<dbReference type="InterPro" id="IPR002035">
    <property type="entry name" value="VWF_A"/>
</dbReference>
<dbReference type="EMBL" id="JANARS010000015">
    <property type="protein sequence ID" value="MCP3424420.1"/>
    <property type="molecule type" value="Genomic_DNA"/>
</dbReference>
<dbReference type="SUPFAM" id="SSF53300">
    <property type="entry name" value="vWA-like"/>
    <property type="match status" value="1"/>
</dbReference>
<dbReference type="InterPro" id="IPR036465">
    <property type="entry name" value="vWFA_dom_sf"/>
</dbReference>
<keyword evidence="1" id="KW-1133">Transmembrane helix</keyword>
<protein>
    <submittedName>
        <fullName evidence="3">Substrate-binding and VWA domain-containing protein</fullName>
    </submittedName>
</protein>
<name>A0ABT1L311_9ACTN</name>
<keyword evidence="1" id="KW-0812">Transmembrane</keyword>
<dbReference type="RefSeq" id="WP_254183575.1">
    <property type="nucleotide sequence ID" value="NZ_JANARS010000015.1"/>
</dbReference>
<evidence type="ECO:0000313" key="4">
    <source>
        <dbReference type="Proteomes" id="UP001204524"/>
    </source>
</evidence>
<dbReference type="SMART" id="SM00327">
    <property type="entry name" value="VWA"/>
    <property type="match status" value="1"/>
</dbReference>
<comment type="caution">
    <text evidence="3">The sequence shown here is derived from an EMBL/GenBank/DDBJ whole genome shotgun (WGS) entry which is preliminary data.</text>
</comment>
<gene>
    <name evidence="3" type="ORF">NCI01_21685</name>
</gene>
<evidence type="ECO:0000256" key="1">
    <source>
        <dbReference type="SAM" id="Phobius"/>
    </source>
</evidence>
<evidence type="ECO:0000313" key="3">
    <source>
        <dbReference type="EMBL" id="MCP3424420.1"/>
    </source>
</evidence>
<organism evidence="3 4">
    <name type="scientific">Nocardioides pinisoli</name>
    <dbReference type="NCBI Taxonomy" id="2950279"/>
    <lineage>
        <taxon>Bacteria</taxon>
        <taxon>Bacillati</taxon>
        <taxon>Actinomycetota</taxon>
        <taxon>Actinomycetes</taxon>
        <taxon>Propionibacteriales</taxon>
        <taxon>Nocardioidaceae</taxon>
        <taxon>Nocardioides</taxon>
    </lineage>
</organism>
<evidence type="ECO:0000259" key="2">
    <source>
        <dbReference type="PROSITE" id="PS50234"/>
    </source>
</evidence>
<feature type="transmembrane region" description="Helical" evidence="1">
    <location>
        <begin position="12"/>
        <end position="41"/>
    </location>
</feature>
<keyword evidence="4" id="KW-1185">Reference proteome</keyword>
<dbReference type="Gene3D" id="3.40.50.410">
    <property type="entry name" value="von Willebrand factor, type A domain"/>
    <property type="match status" value="1"/>
</dbReference>
<keyword evidence="1" id="KW-0472">Membrane</keyword>
<feature type="domain" description="VWFA" evidence="2">
    <location>
        <begin position="333"/>
        <end position="529"/>
    </location>
</feature>
<proteinExistence type="predicted"/>
<sequence>MKHSNKGRADTGAIVMSTAVLAAVVLVTGLAVGAGATWFALSRDDGEASSSDGCADFRSVDVAVAPEMYGVVVAALADVTPDCVQVDPAMRSGMEVSRGASMGGALPDVWIPEAHFVATEAFLGSAARPRLLAQSLATTPVLLVGGAAARQFPSWGEAEASGLVTSPDPESSTVGALALTAPEAEAGMVGRTREEARQLMVPFAQAQSARTVSGLDTNVRPAMFVRRSPRLVVTTEQQLQTDDGRPDLRDLTPDVGAPVLDFPLMVSRDAAPGSRALARALADHLRSEEGRSLIAAEGLRVPDGAGGATLAPPSAKAIAEAVFSWSVLSVPSAMLAVVDASGSMDAETGTGSRMDLLADAARIGLGFLPDHARVGLWIFSIDKGGPGQDWRELEPIRRLDDLRFGRTQRYALRERAAELPALTDGGTGLYDTALAAYREALRNYRPQYSNSVVLMTDGRNEDPGSISLEQLLQRLEELRDPDKPVRMVGIAISGDADIAALRRMAQVTGGEAYLAAEPEDILGVFAQAVLSR</sequence>
<dbReference type="Proteomes" id="UP001204524">
    <property type="component" value="Unassembled WGS sequence"/>
</dbReference>
<reference evidence="3 4" key="1">
    <citation type="submission" date="2022-06" db="EMBL/GenBank/DDBJ databases">
        <authorList>
            <person name="So Y."/>
        </authorList>
    </citation>
    <scope>NUCLEOTIDE SEQUENCE [LARGE SCALE GENOMIC DNA]</scope>
    <source>
        <strain evidence="3 4">STR3</strain>
    </source>
</reference>
<dbReference type="Pfam" id="PF00092">
    <property type="entry name" value="VWA"/>
    <property type="match status" value="1"/>
</dbReference>
<accession>A0ABT1L311</accession>
<dbReference type="PROSITE" id="PS50234">
    <property type="entry name" value="VWFA"/>
    <property type="match status" value="1"/>
</dbReference>